<feature type="repeat" description="WD" evidence="3">
    <location>
        <begin position="151"/>
        <end position="192"/>
    </location>
</feature>
<gene>
    <name evidence="4" type="ORF">MBRA1_002293</name>
</gene>
<dbReference type="AlphaFoldDB" id="A0AAF0IQ48"/>
<keyword evidence="5" id="KW-1185">Reference proteome</keyword>
<dbReference type="PROSITE" id="PS50082">
    <property type="entry name" value="WD_REPEATS_2"/>
    <property type="match status" value="2"/>
</dbReference>
<proteinExistence type="predicted"/>
<dbReference type="InterPro" id="IPR001680">
    <property type="entry name" value="WD40_rpt"/>
</dbReference>
<dbReference type="InterPro" id="IPR015943">
    <property type="entry name" value="WD40/YVTN_repeat-like_dom_sf"/>
</dbReference>
<dbReference type="InterPro" id="IPR036322">
    <property type="entry name" value="WD40_repeat_dom_sf"/>
</dbReference>
<dbReference type="InterPro" id="IPR019775">
    <property type="entry name" value="WD40_repeat_CS"/>
</dbReference>
<evidence type="ECO:0000256" key="2">
    <source>
        <dbReference type="ARBA" id="ARBA00022737"/>
    </source>
</evidence>
<evidence type="ECO:0000256" key="1">
    <source>
        <dbReference type="ARBA" id="ARBA00022574"/>
    </source>
</evidence>
<dbReference type="SUPFAM" id="SSF50978">
    <property type="entry name" value="WD40 repeat-like"/>
    <property type="match status" value="1"/>
</dbReference>
<evidence type="ECO:0000313" key="4">
    <source>
        <dbReference type="EMBL" id="WFC95641.1"/>
    </source>
</evidence>
<reference evidence="4" key="1">
    <citation type="submission" date="2023-03" db="EMBL/GenBank/DDBJ databases">
        <title>Mating type loci evolution in Malassezia.</title>
        <authorList>
            <person name="Coelho M.A."/>
        </authorList>
    </citation>
    <scope>NUCLEOTIDE SEQUENCE</scope>
    <source>
        <strain evidence="4">CBS 14135</strain>
    </source>
</reference>
<organism evidence="4 5">
    <name type="scientific">Malassezia brasiliensis</name>
    <dbReference type="NCBI Taxonomy" id="1821822"/>
    <lineage>
        <taxon>Eukaryota</taxon>
        <taxon>Fungi</taxon>
        <taxon>Dikarya</taxon>
        <taxon>Basidiomycota</taxon>
        <taxon>Ustilaginomycotina</taxon>
        <taxon>Malasseziomycetes</taxon>
        <taxon>Malasseziales</taxon>
        <taxon>Malasseziaceae</taxon>
        <taxon>Malassezia</taxon>
    </lineage>
</organism>
<keyword evidence="2" id="KW-0677">Repeat</keyword>
<feature type="repeat" description="WD" evidence="3">
    <location>
        <begin position="193"/>
        <end position="234"/>
    </location>
</feature>
<keyword evidence="1 3" id="KW-0853">WD repeat</keyword>
<name>A0AAF0IQ48_9BASI</name>
<dbReference type="Pfam" id="PF00400">
    <property type="entry name" value="WD40"/>
    <property type="match status" value="2"/>
</dbReference>
<dbReference type="Proteomes" id="UP001216638">
    <property type="component" value="Chromosome 2"/>
</dbReference>
<sequence>MHVLPYLAVQPDAADAWADVRTGAAPHAAVWASAYRAAPQRTSVHATVHIADHGRSLASTDPALAVHARSATCVAAACAPLGMPTTDVHLATRTGLLPGAHGTRRGAWALALATSPASGLHRWCAGGPDGTLHVGEWAPAADAPFAVPIPLAGHRADITSVRFFPSGEVVLSTSLDTTARIYSALDGANPRTLTGHTRAVYASAMLGRGREVLTGSLDATVRLWDVGAARTTATLAADDGVLALDAHGPQHAVGGTERGTLAVWDVRAGAAAAAAAAVPAAPDGDARGVAALAVDGARVAVGTRAGVCAVYDVRQLQAPLAAVWRNTAEVTDVRWLGGAVAVATSDGLPFRWTLAPDVRVVDEWVGWDADAVDALCDDAHGALVAAGAGGAWALYAPR</sequence>
<protein>
    <submittedName>
        <fullName evidence="4">Uncharacterized protein</fullName>
    </submittedName>
</protein>
<dbReference type="Gene3D" id="2.130.10.10">
    <property type="entry name" value="YVTN repeat-like/Quinoprotein amine dehydrogenase"/>
    <property type="match status" value="2"/>
</dbReference>
<evidence type="ECO:0000313" key="5">
    <source>
        <dbReference type="Proteomes" id="UP001216638"/>
    </source>
</evidence>
<dbReference type="EMBL" id="CP119952">
    <property type="protein sequence ID" value="WFC95641.1"/>
    <property type="molecule type" value="Genomic_DNA"/>
</dbReference>
<dbReference type="PROSITE" id="PS00678">
    <property type="entry name" value="WD_REPEATS_1"/>
    <property type="match status" value="1"/>
</dbReference>
<evidence type="ECO:0000256" key="3">
    <source>
        <dbReference type="PROSITE-ProRule" id="PRU00221"/>
    </source>
</evidence>
<dbReference type="PROSITE" id="PS50294">
    <property type="entry name" value="WD_REPEATS_REGION"/>
    <property type="match status" value="2"/>
</dbReference>
<dbReference type="PANTHER" id="PTHR19848">
    <property type="entry name" value="WD40 REPEAT PROTEIN"/>
    <property type="match status" value="1"/>
</dbReference>
<accession>A0AAF0IQ48</accession>
<dbReference type="SMART" id="SM00320">
    <property type="entry name" value="WD40"/>
    <property type="match status" value="3"/>
</dbReference>
<dbReference type="PANTHER" id="PTHR19848:SF8">
    <property type="entry name" value="F-BOX AND WD REPEAT DOMAIN CONTAINING 7"/>
    <property type="match status" value="1"/>
</dbReference>